<dbReference type="Proteomes" id="UP000007076">
    <property type="component" value="Chromosome"/>
</dbReference>
<accession>E4MZA3</accession>
<dbReference type="PATRIC" id="fig|452652.3.peg.3872"/>
<dbReference type="RefSeq" id="WP_014136982.1">
    <property type="nucleotide sequence ID" value="NC_016109.1"/>
</dbReference>
<dbReference type="HOGENOM" id="CLU_530786_0_0_11"/>
<evidence type="ECO:0000313" key="2">
    <source>
        <dbReference type="EMBL" id="BAJ29677.1"/>
    </source>
</evidence>
<dbReference type="AlphaFoldDB" id="E4MZA3"/>
<evidence type="ECO:0000256" key="1">
    <source>
        <dbReference type="SAM" id="SignalP"/>
    </source>
</evidence>
<dbReference type="Gene3D" id="3.90.1720.10">
    <property type="entry name" value="endopeptidase domain like (from Nostoc punctiforme)"/>
    <property type="match status" value="1"/>
</dbReference>
<dbReference type="STRING" id="452652.KSE_38810"/>
<keyword evidence="1" id="KW-0732">Signal</keyword>
<dbReference type="eggNOG" id="COG0791">
    <property type="taxonomic scope" value="Bacteria"/>
</dbReference>
<organism evidence="2 3">
    <name type="scientific">Kitasatospora setae (strain ATCC 33774 / DSM 43861 / JCM 3304 / KCC A-0304 / NBRC 14216 / KM-6054)</name>
    <name type="common">Streptomyces setae</name>
    <dbReference type="NCBI Taxonomy" id="452652"/>
    <lineage>
        <taxon>Bacteria</taxon>
        <taxon>Bacillati</taxon>
        <taxon>Actinomycetota</taxon>
        <taxon>Actinomycetes</taxon>
        <taxon>Kitasatosporales</taxon>
        <taxon>Streptomycetaceae</taxon>
        <taxon>Kitasatospora</taxon>
    </lineage>
</organism>
<feature type="signal peptide" evidence="1">
    <location>
        <begin position="1"/>
        <end position="39"/>
    </location>
</feature>
<dbReference type="EMBL" id="AP010968">
    <property type="protein sequence ID" value="BAJ29677.1"/>
    <property type="molecule type" value="Genomic_DNA"/>
</dbReference>
<feature type="chain" id="PRO_5003186546" description="NlpC/P60 domain-containing protein" evidence="1">
    <location>
        <begin position="40"/>
        <end position="479"/>
    </location>
</feature>
<sequence>MSSTRTSKVLRTALAAAIALSGAIATTAVTVATATTAQAASSVDGQITRGEVIQRAQYWYGKTIAYNQGATYPDSSGRAYRTDCSGYVSMAWHLGASPSTQGLPGYATEIPRSQLKAGDILNSFYDHVILFEKWDDAAHTTFSYYSFGSTPVKHRTGISINAATFDSHPNGDYKAYRYNKIVDDAVSDSWGVTQSITVAATGTTARLNLIGSDGALYSTDGDYAGAGWTNVWGRLDGSALKGLTSVTANNVVHVFALGSNGRVYGKDADYTTGQWSAWAEVPGGAAGATSLSAAMVGNTVHLQIVGADGALYNTDGDYAGGGWTGRWDRLDSSGLKGLTSVSSGNVVHVFALGSNGEVYGKDADYGTGQWSGWSAVPGGAAGARSLTAAMTGNTVHLQIVGADGALYTTDGNYSTGNWNATWVKQDAKAMKSLTSTVVNNVVHVFGVGADDRVYGKDADYNTGQWSGWSEVPGGAVATS</sequence>
<protein>
    <recommendedName>
        <fullName evidence="4">NlpC/P60 domain-containing protein</fullName>
    </recommendedName>
</protein>
<evidence type="ECO:0000313" key="3">
    <source>
        <dbReference type="Proteomes" id="UP000007076"/>
    </source>
</evidence>
<name>E4MZA3_KITSK</name>
<keyword evidence="3" id="KW-1185">Reference proteome</keyword>
<proteinExistence type="predicted"/>
<gene>
    <name evidence="2" type="ordered locus">KSE_38810</name>
</gene>
<dbReference type="KEGG" id="ksk:KSE_38810"/>
<evidence type="ECO:0008006" key="4">
    <source>
        <dbReference type="Google" id="ProtNLM"/>
    </source>
</evidence>
<reference evidence="2 3" key="1">
    <citation type="journal article" date="2010" name="DNA Res.">
        <title>Genome sequence of Kitasatospora setae NBRC 14216T: an evolutionary snapshot of the family Streptomycetaceae.</title>
        <authorList>
            <person name="Ichikawa N."/>
            <person name="Oguchi A."/>
            <person name="Ikeda H."/>
            <person name="Ishikawa J."/>
            <person name="Kitani S."/>
            <person name="Watanabe Y."/>
            <person name="Nakamura S."/>
            <person name="Katano Y."/>
            <person name="Kishi E."/>
            <person name="Sasagawa M."/>
            <person name="Ankai A."/>
            <person name="Fukui S."/>
            <person name="Hashimoto Y."/>
            <person name="Kamata S."/>
            <person name="Otoguro M."/>
            <person name="Tanikawa S."/>
            <person name="Nihira T."/>
            <person name="Horinouchi S."/>
            <person name="Ohnishi Y."/>
            <person name="Hayakawa M."/>
            <person name="Kuzuyama T."/>
            <person name="Arisawa A."/>
            <person name="Nomoto F."/>
            <person name="Miura H."/>
            <person name="Takahashi Y."/>
            <person name="Fujita N."/>
        </authorList>
    </citation>
    <scope>NUCLEOTIDE SEQUENCE [LARGE SCALE GENOMIC DNA]</scope>
    <source>
        <strain evidence="3">ATCC 33774 / DSM 43861 / JCM 3304 / KCC A-0304 / NBRC 14216 / KM-6054</strain>
    </source>
</reference>
<dbReference type="SUPFAM" id="SSF89372">
    <property type="entry name" value="Fucose-specific lectin"/>
    <property type="match status" value="1"/>
</dbReference>
<dbReference type="Gene3D" id="2.120.10.70">
    <property type="entry name" value="Fucose-specific lectin"/>
    <property type="match status" value="1"/>
</dbReference>